<dbReference type="InterPro" id="IPR032852">
    <property type="entry name" value="ALKBH2"/>
</dbReference>
<feature type="binding site" evidence="2">
    <location>
        <position position="92"/>
    </location>
    <ligand>
        <name>2-oxoglutarate</name>
        <dbReference type="ChEBI" id="CHEBI:16810"/>
    </ligand>
</feature>
<dbReference type="InterPro" id="IPR037151">
    <property type="entry name" value="AlkB-like_sf"/>
</dbReference>
<dbReference type="PANTHER" id="PTHR31573">
    <property type="entry name" value="ALPHA-KETOGLUTARATE-DEPENDENT DIOXYGENASE ALKB HOMOLOG 2"/>
    <property type="match status" value="1"/>
</dbReference>
<dbReference type="Pfam" id="PF13532">
    <property type="entry name" value="2OG-FeII_Oxy_2"/>
    <property type="match status" value="1"/>
</dbReference>
<evidence type="ECO:0000256" key="1">
    <source>
        <dbReference type="ARBA" id="ARBA00001954"/>
    </source>
</evidence>
<feature type="binding site" evidence="2">
    <location>
        <position position="88"/>
    </location>
    <ligand>
        <name>2-oxoglutarate</name>
        <dbReference type="ChEBI" id="CHEBI:16810"/>
    </ligand>
</feature>
<dbReference type="Proteomes" id="UP000886998">
    <property type="component" value="Unassembled WGS sequence"/>
</dbReference>
<dbReference type="GO" id="GO:0035516">
    <property type="term" value="F:broad specificity oxidative DNA demethylase activity"/>
    <property type="evidence" value="ECO:0007669"/>
    <property type="project" value="TreeGrafter"/>
</dbReference>
<comment type="caution">
    <text evidence="4">The sequence shown here is derived from an EMBL/GenBank/DDBJ whole genome shotgun (WGS) entry which is preliminary data.</text>
</comment>
<proteinExistence type="predicted"/>
<feature type="binding site" evidence="2">
    <location>
        <position position="94"/>
    </location>
    <ligand>
        <name>2-oxoglutarate</name>
        <dbReference type="ChEBI" id="CHEBI:16810"/>
    </ligand>
</feature>
<sequence length="100" mass="11837">MSEFCVVIQYTNGLDWIGLQRDNEKDLNPDYPIVCYCFGATRDIIFKREGYEKVTIPLTDGSVLIMCPPTHEFWHHDIPIRRKVKDTRISLTFRRIENDM</sequence>
<dbReference type="GO" id="GO:0051747">
    <property type="term" value="F:cytosine C-5 DNA demethylase activity"/>
    <property type="evidence" value="ECO:0007669"/>
    <property type="project" value="TreeGrafter"/>
</dbReference>
<dbReference type="Gene3D" id="2.60.120.590">
    <property type="entry name" value="Alpha-ketoglutarate-dependent dioxygenase AlkB-like"/>
    <property type="match status" value="1"/>
</dbReference>
<evidence type="ECO:0000313" key="4">
    <source>
        <dbReference type="EMBL" id="GFY57136.1"/>
    </source>
</evidence>
<dbReference type="EMBL" id="BMAV01011347">
    <property type="protein sequence ID" value="GFY57136.1"/>
    <property type="molecule type" value="Genomic_DNA"/>
</dbReference>
<dbReference type="SUPFAM" id="SSF51197">
    <property type="entry name" value="Clavaminate synthase-like"/>
    <property type="match status" value="1"/>
</dbReference>
<dbReference type="InterPro" id="IPR027450">
    <property type="entry name" value="AlkB-like"/>
</dbReference>
<reference evidence="4" key="1">
    <citation type="submission" date="2020-08" db="EMBL/GenBank/DDBJ databases">
        <title>Multicomponent nature underlies the extraordinary mechanical properties of spider dragline silk.</title>
        <authorList>
            <person name="Kono N."/>
            <person name="Nakamura H."/>
            <person name="Mori M."/>
            <person name="Yoshida Y."/>
            <person name="Ohtoshi R."/>
            <person name="Malay A.D."/>
            <person name="Moran D.A.P."/>
            <person name="Tomita M."/>
            <person name="Numata K."/>
            <person name="Arakawa K."/>
        </authorList>
    </citation>
    <scope>NUCLEOTIDE SEQUENCE</scope>
</reference>
<keyword evidence="5" id="KW-1185">Reference proteome</keyword>
<gene>
    <name evidence="4" type="ORF">TNIN_267971</name>
</gene>
<dbReference type="PANTHER" id="PTHR31573:SF1">
    <property type="entry name" value="DNA OXIDATIVE DEMETHYLASE ALKBH2"/>
    <property type="match status" value="1"/>
</dbReference>
<comment type="cofactor">
    <cofactor evidence="1">
        <name>Fe(2+)</name>
        <dbReference type="ChEBI" id="CHEBI:29033"/>
    </cofactor>
</comment>
<organism evidence="4 5">
    <name type="scientific">Trichonephila inaurata madagascariensis</name>
    <dbReference type="NCBI Taxonomy" id="2747483"/>
    <lineage>
        <taxon>Eukaryota</taxon>
        <taxon>Metazoa</taxon>
        <taxon>Ecdysozoa</taxon>
        <taxon>Arthropoda</taxon>
        <taxon>Chelicerata</taxon>
        <taxon>Arachnida</taxon>
        <taxon>Araneae</taxon>
        <taxon>Araneomorphae</taxon>
        <taxon>Entelegynae</taxon>
        <taxon>Araneoidea</taxon>
        <taxon>Nephilidae</taxon>
        <taxon>Trichonephila</taxon>
        <taxon>Trichonephila inaurata</taxon>
    </lineage>
</organism>
<dbReference type="OrthoDB" id="6434239at2759"/>
<dbReference type="AlphaFoldDB" id="A0A8X7C4Q5"/>
<feature type="binding site" evidence="2">
    <location>
        <position position="10"/>
    </location>
    <ligand>
        <name>2-oxoglutarate</name>
        <dbReference type="ChEBI" id="CHEBI:16810"/>
    </ligand>
</feature>
<evidence type="ECO:0000259" key="3">
    <source>
        <dbReference type="Pfam" id="PF13532"/>
    </source>
</evidence>
<feature type="binding site" evidence="2">
    <location>
        <position position="76"/>
    </location>
    <ligand>
        <name>2-oxoglutarate</name>
        <dbReference type="ChEBI" id="CHEBI:16810"/>
    </ligand>
</feature>
<dbReference type="GO" id="GO:0006307">
    <property type="term" value="P:DNA alkylation repair"/>
    <property type="evidence" value="ECO:0007669"/>
    <property type="project" value="TreeGrafter"/>
</dbReference>
<evidence type="ECO:0000256" key="2">
    <source>
        <dbReference type="PIRSR" id="PIRSR632852-1"/>
    </source>
</evidence>
<dbReference type="GO" id="GO:0008198">
    <property type="term" value="F:ferrous iron binding"/>
    <property type="evidence" value="ECO:0007669"/>
    <property type="project" value="TreeGrafter"/>
</dbReference>
<feature type="domain" description="Alpha-ketoglutarate-dependent dioxygenase AlkB-like" evidence="3">
    <location>
        <begin position="3"/>
        <end position="94"/>
    </location>
</feature>
<evidence type="ECO:0000313" key="5">
    <source>
        <dbReference type="Proteomes" id="UP000886998"/>
    </source>
</evidence>
<name>A0A8X7C4Q5_9ARAC</name>
<protein>
    <recommendedName>
        <fullName evidence="3">Alpha-ketoglutarate-dependent dioxygenase AlkB-like domain-containing protein</fullName>
    </recommendedName>
</protein>
<accession>A0A8X7C4Q5</accession>